<sequence length="272" mass="31399">MTTPCLYSIIRYAPYAETEEFANVGVVLCAPKLGQFCFKLTQSNNARVKSFFQDEIIFPHARDAIARELKFAQEQSYKFNSPEKLANFFNYLISRKESIIHFSSARVVMSACPQDMMHILFNKFVHHSEITKESRETILTRELKHRFSHYNELRNAFKKEMLGGELTRFSVPFVARHDGEILCAIKPLTFTQDKPEKMLEHCDSWTAKILRAASEKILSISNVLFTIDAPRQPSELEVKAMSEIRKTFDEKGINHVEHQDEASIVKFAKQAI</sequence>
<evidence type="ECO:0000313" key="2">
    <source>
        <dbReference type="Proteomes" id="UP000254460"/>
    </source>
</evidence>
<dbReference type="Proteomes" id="UP000254460">
    <property type="component" value="Unassembled WGS sequence"/>
</dbReference>
<dbReference type="AlphaFoldDB" id="A0A377FDS0"/>
<dbReference type="InterPro" id="IPR021398">
    <property type="entry name" value="DUF3037"/>
</dbReference>
<reference evidence="1 2" key="1">
    <citation type="submission" date="2018-06" db="EMBL/GenBank/DDBJ databases">
        <authorList>
            <consortium name="Pathogen Informatics"/>
            <person name="Doyle S."/>
        </authorList>
    </citation>
    <scope>NUCLEOTIDE SEQUENCE [LARGE SCALE GENOMIC DNA]</scope>
    <source>
        <strain evidence="1 2">NCTC9706</strain>
    </source>
</reference>
<accession>A0A377FDS0</accession>
<dbReference type="Pfam" id="PF11236">
    <property type="entry name" value="DUF3037"/>
    <property type="match status" value="1"/>
</dbReference>
<protein>
    <submittedName>
        <fullName evidence="1">Protein of uncharacterized function (DUF3037)</fullName>
    </submittedName>
</protein>
<dbReference type="RefSeq" id="WP_115333353.1">
    <property type="nucleotide sequence ID" value="NZ_UGGJ01000004.1"/>
</dbReference>
<evidence type="ECO:0000313" key="1">
    <source>
        <dbReference type="EMBL" id="STN84449.1"/>
    </source>
</evidence>
<proteinExistence type="predicted"/>
<dbReference type="EMBL" id="UGGJ01000004">
    <property type="protein sequence ID" value="STN84449.1"/>
    <property type="molecule type" value="Genomic_DNA"/>
</dbReference>
<organism evidence="1 2">
    <name type="scientific">Escherichia coli</name>
    <dbReference type="NCBI Taxonomy" id="562"/>
    <lineage>
        <taxon>Bacteria</taxon>
        <taxon>Pseudomonadati</taxon>
        <taxon>Pseudomonadota</taxon>
        <taxon>Gammaproteobacteria</taxon>
        <taxon>Enterobacterales</taxon>
        <taxon>Enterobacteriaceae</taxon>
        <taxon>Escherichia</taxon>
    </lineage>
</organism>
<name>A0A377FDS0_ECOLX</name>
<gene>
    <name evidence="1" type="ORF">NCTC9706_01456</name>
</gene>